<dbReference type="CDD" id="cd09212">
    <property type="entry name" value="PUB"/>
    <property type="match status" value="1"/>
</dbReference>
<evidence type="ECO:0000313" key="3">
    <source>
        <dbReference type="EMBL" id="CAI5736931.1"/>
    </source>
</evidence>
<dbReference type="InterPro" id="IPR018997">
    <property type="entry name" value="PUB_domain"/>
</dbReference>
<keyword evidence="4" id="KW-1185">Reference proteome</keyword>
<feature type="domain" description="PUB" evidence="2">
    <location>
        <begin position="230"/>
        <end position="301"/>
    </location>
</feature>
<feature type="region of interest" description="Disordered" evidence="1">
    <location>
        <begin position="141"/>
        <end position="188"/>
    </location>
</feature>
<dbReference type="InterPro" id="IPR036339">
    <property type="entry name" value="PUB-like_dom_sf"/>
</dbReference>
<organism evidence="3 4">
    <name type="scientific">Hyaloperonospora brassicae</name>
    <name type="common">Brassica downy mildew</name>
    <name type="synonym">Peronospora brassicae</name>
    <dbReference type="NCBI Taxonomy" id="162125"/>
    <lineage>
        <taxon>Eukaryota</taxon>
        <taxon>Sar</taxon>
        <taxon>Stramenopiles</taxon>
        <taxon>Oomycota</taxon>
        <taxon>Peronosporomycetes</taxon>
        <taxon>Peronosporales</taxon>
        <taxon>Peronosporaceae</taxon>
        <taxon>Hyaloperonospora</taxon>
    </lineage>
</organism>
<dbReference type="SUPFAM" id="SSF143503">
    <property type="entry name" value="PUG domain-like"/>
    <property type="match status" value="1"/>
</dbReference>
<dbReference type="Proteomes" id="UP001162031">
    <property type="component" value="Unassembled WGS sequence"/>
</dbReference>
<comment type="caution">
    <text evidence="3">The sequence shown here is derived from an EMBL/GenBank/DDBJ whole genome shotgun (WGS) entry which is preliminary data.</text>
</comment>
<name>A0AAV0UJC5_HYABA</name>
<evidence type="ECO:0000313" key="4">
    <source>
        <dbReference type="Proteomes" id="UP001162031"/>
    </source>
</evidence>
<dbReference type="SMART" id="SM00580">
    <property type="entry name" value="PUG"/>
    <property type="match status" value="1"/>
</dbReference>
<gene>
    <name evidence="3" type="ORF">HBR001_LOCUS6996</name>
</gene>
<dbReference type="Pfam" id="PF09409">
    <property type="entry name" value="PUB"/>
    <property type="match status" value="1"/>
</dbReference>
<sequence length="327" mass="37281">MSEYRQATAHVAALEEHVALLQQSGNIERATLDHSLSSVLAAINGDVDSMMEKYRTRCCMVDPVTRQPRLGPKMLASVQDLLRRYDAVKSGMEVDAPLRVQVETRLRQLREEELAQEEEQSALARQLEAAQLAAQVEQEQEQNRIQQEARDQEARQQQDEQLRVEALAAAAQKKREERERERAEADRLRKVQEEERERLNASISHGKVGLEKSIAMLRDSTGSEALYRQSLAKLFSVVSNICSSPENAAFRRIYKDNANFHADLGQYAGGHQCLLAMGFNELQQGDETQSRAVFVMEEPDLSEDLDAWSIWFDELRELQRLVESKLQ</sequence>
<feature type="compositionally biased region" description="Basic and acidic residues" evidence="1">
    <location>
        <begin position="147"/>
        <end position="163"/>
    </location>
</feature>
<evidence type="ECO:0000256" key="1">
    <source>
        <dbReference type="SAM" id="MobiDB-lite"/>
    </source>
</evidence>
<feature type="compositionally biased region" description="Basic and acidic residues" evidence="1">
    <location>
        <begin position="173"/>
        <end position="188"/>
    </location>
</feature>
<proteinExistence type="predicted"/>
<reference evidence="3" key="1">
    <citation type="submission" date="2022-12" db="EMBL/GenBank/DDBJ databases">
        <authorList>
            <person name="Webb A."/>
        </authorList>
    </citation>
    <scope>NUCLEOTIDE SEQUENCE</scope>
    <source>
        <strain evidence="3">Hp1</strain>
    </source>
</reference>
<dbReference type="Gene3D" id="1.20.58.2190">
    <property type="match status" value="1"/>
</dbReference>
<protein>
    <recommendedName>
        <fullName evidence="2">PUB domain-containing protein</fullName>
    </recommendedName>
</protein>
<dbReference type="EMBL" id="CANTFL010001327">
    <property type="protein sequence ID" value="CAI5736931.1"/>
    <property type="molecule type" value="Genomic_DNA"/>
</dbReference>
<evidence type="ECO:0000259" key="2">
    <source>
        <dbReference type="Pfam" id="PF09409"/>
    </source>
</evidence>
<accession>A0AAV0UJC5</accession>
<dbReference type="AlphaFoldDB" id="A0AAV0UJC5"/>